<protein>
    <submittedName>
        <fullName evidence="10">Biotin/methionine sulfoxide reductase</fullName>
        <ecNumber evidence="10">1.-.-.-</ecNumber>
    </submittedName>
</protein>
<keyword evidence="5" id="KW-0574">Periplasm</keyword>
<dbReference type="Gene3D" id="3.40.50.740">
    <property type="match status" value="1"/>
</dbReference>
<comment type="caution">
    <text evidence="10">The sequence shown here is derived from an EMBL/GenBank/DDBJ whole genome shotgun (WGS) entry which is preliminary data.</text>
</comment>
<evidence type="ECO:0000256" key="1">
    <source>
        <dbReference type="ARBA" id="ARBA00001942"/>
    </source>
</evidence>
<dbReference type="PROSITE" id="PS00490">
    <property type="entry name" value="MOLYBDOPTERIN_PROK_2"/>
    <property type="match status" value="1"/>
</dbReference>
<feature type="domain" description="Molybdopterin oxidoreductase" evidence="7">
    <location>
        <begin position="54"/>
        <end position="514"/>
    </location>
</feature>
<evidence type="ECO:0000256" key="4">
    <source>
        <dbReference type="ARBA" id="ARBA00022723"/>
    </source>
</evidence>
<dbReference type="Pfam" id="PF18364">
    <property type="entry name" value="Molybdopterin_N"/>
    <property type="match status" value="1"/>
</dbReference>
<evidence type="ECO:0000313" key="10">
    <source>
        <dbReference type="EMBL" id="MET3792908.1"/>
    </source>
</evidence>
<evidence type="ECO:0000313" key="11">
    <source>
        <dbReference type="Proteomes" id="UP001549076"/>
    </source>
</evidence>
<dbReference type="Gene3D" id="3.90.55.10">
    <property type="entry name" value="Dimethylsulfoxide Reductase, domain 3"/>
    <property type="match status" value="1"/>
</dbReference>
<gene>
    <name evidence="10" type="ORF">ABID37_003131</name>
</gene>
<reference evidence="10 11" key="1">
    <citation type="submission" date="2024-06" db="EMBL/GenBank/DDBJ databases">
        <title>Genomic Encyclopedia of Type Strains, Phase IV (KMG-IV): sequencing the most valuable type-strain genomes for metagenomic binning, comparative biology and taxonomic classification.</title>
        <authorList>
            <person name="Goeker M."/>
        </authorList>
    </citation>
    <scope>NUCLEOTIDE SEQUENCE [LARGE SCALE GENOMIC DNA]</scope>
    <source>
        <strain evidence="10 11">DSM 27865</strain>
    </source>
</reference>
<dbReference type="InterPro" id="IPR006655">
    <property type="entry name" value="Mopterin_OxRdtase_prok_CS"/>
</dbReference>
<evidence type="ECO:0000256" key="5">
    <source>
        <dbReference type="ARBA" id="ARBA00022764"/>
    </source>
</evidence>
<dbReference type="SUPFAM" id="SSF53706">
    <property type="entry name" value="Formate dehydrogenase/DMSO reductase, domains 1-3"/>
    <property type="match status" value="1"/>
</dbReference>
<dbReference type="InterPro" id="IPR050612">
    <property type="entry name" value="Prok_Mopterin_Oxidored"/>
</dbReference>
<accession>A0ABV2N4E3</accession>
<dbReference type="Pfam" id="PF01568">
    <property type="entry name" value="Molydop_binding"/>
    <property type="match status" value="1"/>
</dbReference>
<dbReference type="GO" id="GO:0016491">
    <property type="term" value="F:oxidoreductase activity"/>
    <property type="evidence" value="ECO:0007669"/>
    <property type="project" value="UniProtKB-KW"/>
</dbReference>
<dbReference type="EC" id="1.-.-.-" evidence="10"/>
<organism evidence="10 11">
    <name type="scientific">Aquamicrobium terrae</name>
    <dbReference type="NCBI Taxonomy" id="1324945"/>
    <lineage>
        <taxon>Bacteria</taxon>
        <taxon>Pseudomonadati</taxon>
        <taxon>Pseudomonadota</taxon>
        <taxon>Alphaproteobacteria</taxon>
        <taxon>Hyphomicrobiales</taxon>
        <taxon>Phyllobacteriaceae</taxon>
        <taxon>Aquamicrobium</taxon>
    </lineage>
</organism>
<feature type="domain" description="Molybdopterin dinucleotide-binding" evidence="8">
    <location>
        <begin position="630"/>
        <end position="750"/>
    </location>
</feature>
<dbReference type="CDD" id="cd02793">
    <property type="entry name" value="MopB_CT_DMSOR-BSOR-TMAOR"/>
    <property type="match status" value="1"/>
</dbReference>
<evidence type="ECO:0000259" key="9">
    <source>
        <dbReference type="Pfam" id="PF18364"/>
    </source>
</evidence>
<keyword evidence="4" id="KW-0479">Metal-binding</keyword>
<proteinExistence type="inferred from homology"/>
<dbReference type="InterPro" id="IPR041460">
    <property type="entry name" value="Molybdopterin_N"/>
</dbReference>
<dbReference type="Gene3D" id="2.40.40.20">
    <property type="match status" value="1"/>
</dbReference>
<dbReference type="Pfam" id="PF00384">
    <property type="entry name" value="Molybdopterin"/>
    <property type="match status" value="1"/>
</dbReference>
<dbReference type="SUPFAM" id="SSF50692">
    <property type="entry name" value="ADC-like"/>
    <property type="match status" value="1"/>
</dbReference>
<name>A0ABV2N4E3_9HYPH</name>
<dbReference type="PANTHER" id="PTHR43742:SF10">
    <property type="entry name" value="TRIMETHYLAMINE-N-OXIDE REDUCTASE 2"/>
    <property type="match status" value="1"/>
</dbReference>
<keyword evidence="3" id="KW-0500">Molybdenum</keyword>
<comment type="cofactor">
    <cofactor evidence="1">
        <name>Mo-bis(molybdopterin guanine dinucleotide)</name>
        <dbReference type="ChEBI" id="CHEBI:60539"/>
    </cofactor>
</comment>
<keyword evidence="11" id="KW-1185">Reference proteome</keyword>
<evidence type="ECO:0000256" key="6">
    <source>
        <dbReference type="ARBA" id="ARBA00023002"/>
    </source>
</evidence>
<dbReference type="InterPro" id="IPR006656">
    <property type="entry name" value="Mopterin_OxRdtase"/>
</dbReference>
<dbReference type="Proteomes" id="UP001549076">
    <property type="component" value="Unassembled WGS sequence"/>
</dbReference>
<sequence length="775" mass="84970">MPRSRTVFPTLSHWGAFDAHVEEGRLVGVTPFSGDPHPSRLIEAWPEMLYAENRIARPAIRRGWLDTVAKGKPHPENGRGSDVFVNVPWDEALDMAASQLERVRTTFGNAAIFGGSYGWSSAGRLHHARTLVHRFMGAIGGCTGQVTNYSYGAAMRLLPHIFGDDRTVAGPVTDWKAILEHCEEFVAFGGIAAKNWQIQSGGAGLHPFDDFMAEAARRGIRFTNVSPLRGDTEASISAEWLQIRPGTDMAFILALAYVVHANGRTDRAFIDRYCVGFDRFEAYLTGQTDGIAKTPEWAAPITGIGAEKIAAFAERLIGRRVLLSAAWSLQRAEHGEQPYWGLATLAAMLGQIGLPGAGVAYGYGSMNGMGNPLYELPISGMPAIPREGDLKIPVARIADLLLSPGKEVDFDGRRFTYPDIKLVHWAGGNPFHHHQDLFRLREAFQRPDTVIVHEPWWTATARHADIVLPATTTLERNDIGGSSRDPYLFAMHKAVDPVGEARDDFRIFSELADRLGAGEAFHMNRTEGQWLRNIYDRFCTRMAARGFNPPDFETFWAAGHVRIPDPEGSFTLFEEFRNDPEAHPLATPSGRIELFSQTVADFGYDECPGLAVWREPSEWLGAELASRFPLHMISNQPADKLHGQMDASAISRANKVGGRSGIYMSPADAEARGLREGDIVRVFNDRGACLAGVRISDGVMPGVVCLPTGATFEPLTDATGRPLENHGNPNVLTKDIGTSRLGQGPSAQTCLVEVERYDGALRPVRVLGQPPFEAA</sequence>
<dbReference type="InterPro" id="IPR009010">
    <property type="entry name" value="Asp_de-COase-like_dom_sf"/>
</dbReference>
<dbReference type="Gene3D" id="3.40.228.10">
    <property type="entry name" value="Dimethylsulfoxide Reductase, domain 2"/>
    <property type="match status" value="1"/>
</dbReference>
<dbReference type="EMBL" id="JBEPML010000010">
    <property type="protein sequence ID" value="MET3792908.1"/>
    <property type="molecule type" value="Genomic_DNA"/>
</dbReference>
<comment type="similarity">
    <text evidence="2">Belongs to the prokaryotic molybdopterin-containing oxidoreductase family.</text>
</comment>
<feature type="domain" description="Molybdopterin oxidoreductase N-terminal" evidence="9">
    <location>
        <begin position="10"/>
        <end position="50"/>
    </location>
</feature>
<dbReference type="InterPro" id="IPR041954">
    <property type="entry name" value="CT_DMSOR/BSOR/TMAOR"/>
</dbReference>
<dbReference type="RefSeq" id="WP_354196340.1">
    <property type="nucleotide sequence ID" value="NZ_JBEPML010000010.1"/>
</dbReference>
<evidence type="ECO:0000259" key="8">
    <source>
        <dbReference type="Pfam" id="PF01568"/>
    </source>
</evidence>
<evidence type="ECO:0000256" key="3">
    <source>
        <dbReference type="ARBA" id="ARBA00022505"/>
    </source>
</evidence>
<dbReference type="InterPro" id="IPR006657">
    <property type="entry name" value="MoPterin_dinucl-bd_dom"/>
</dbReference>
<evidence type="ECO:0000259" key="7">
    <source>
        <dbReference type="Pfam" id="PF00384"/>
    </source>
</evidence>
<dbReference type="PANTHER" id="PTHR43742">
    <property type="entry name" value="TRIMETHYLAMINE-N-OXIDE REDUCTASE"/>
    <property type="match status" value="1"/>
</dbReference>
<keyword evidence="6 10" id="KW-0560">Oxidoreductase</keyword>
<evidence type="ECO:0000256" key="2">
    <source>
        <dbReference type="ARBA" id="ARBA00010312"/>
    </source>
</evidence>